<dbReference type="Pfam" id="PF00023">
    <property type="entry name" value="Ank"/>
    <property type="match status" value="2"/>
</dbReference>
<dbReference type="SUPFAM" id="SSF48403">
    <property type="entry name" value="Ankyrin repeat"/>
    <property type="match status" value="1"/>
</dbReference>
<comment type="caution">
    <text evidence="1">The sequence shown here is derived from an EMBL/GenBank/DDBJ whole genome shotgun (WGS) entry which is preliminary data.</text>
</comment>
<keyword evidence="2" id="KW-1185">Reference proteome</keyword>
<evidence type="ECO:0000313" key="1">
    <source>
        <dbReference type="EMBL" id="KAF5397079.1"/>
    </source>
</evidence>
<dbReference type="PANTHER" id="PTHR15897">
    <property type="entry name" value="ANKYRIN REPEAT AND MYND DOMAIN PROTEIN 1"/>
    <property type="match status" value="1"/>
</dbReference>
<dbReference type="EMBL" id="LUCH01006813">
    <property type="protein sequence ID" value="KAF5397079.1"/>
    <property type="molecule type" value="Genomic_DNA"/>
</dbReference>
<sequence>MIDLLLRRGADPNAANQPLPCIFMAVQMEDVAMVERLLKHGADANACLRIKSQSEQKHNLYSKPRRNTKLMDSNEVMDRQEEGRIATTEDPIIPSLDGLAPLHYAALLPGEVGVQIVQLLCDAAANPNHQATEDDSFTIRPNVNTRTEEPTKTEFIKSTPGTVSSTPERLTPEQQSLVGGRTALQLACARDYDYENAALIVKTLLNAGANPHLMCNGHTALTLAIASGNDAVSFTGFDDTAFYKIEILGSLYKF</sequence>
<accession>A0A8J4T9K4</accession>
<protein>
    <submittedName>
        <fullName evidence="1">Uncharacterized protein</fullName>
    </submittedName>
</protein>
<dbReference type="SMART" id="SM00248">
    <property type="entry name" value="ANK"/>
    <property type="match status" value="3"/>
</dbReference>
<dbReference type="AlphaFoldDB" id="A0A8J4T9K4"/>
<dbReference type="Gene3D" id="1.25.40.20">
    <property type="entry name" value="Ankyrin repeat-containing domain"/>
    <property type="match status" value="2"/>
</dbReference>
<reference evidence="1" key="1">
    <citation type="submission" date="2019-05" db="EMBL/GenBank/DDBJ databases">
        <title>Annotation for the trematode Paragonimus heterotremus.</title>
        <authorList>
            <person name="Choi Y.-J."/>
        </authorList>
    </citation>
    <scope>NUCLEOTIDE SEQUENCE</scope>
    <source>
        <strain evidence="1">LC</strain>
    </source>
</reference>
<name>A0A8J4T9K4_9TREM</name>
<evidence type="ECO:0000313" key="2">
    <source>
        <dbReference type="Proteomes" id="UP000748531"/>
    </source>
</evidence>
<dbReference type="InterPro" id="IPR002110">
    <property type="entry name" value="Ankyrin_rpt"/>
</dbReference>
<proteinExistence type="predicted"/>
<organism evidence="1 2">
    <name type="scientific">Paragonimus heterotremus</name>
    <dbReference type="NCBI Taxonomy" id="100268"/>
    <lineage>
        <taxon>Eukaryota</taxon>
        <taxon>Metazoa</taxon>
        <taxon>Spiralia</taxon>
        <taxon>Lophotrochozoa</taxon>
        <taxon>Platyhelminthes</taxon>
        <taxon>Trematoda</taxon>
        <taxon>Digenea</taxon>
        <taxon>Plagiorchiida</taxon>
        <taxon>Troglotremata</taxon>
        <taxon>Troglotrematidae</taxon>
        <taxon>Paragonimus</taxon>
    </lineage>
</organism>
<dbReference type="OrthoDB" id="48314at2759"/>
<dbReference type="InterPro" id="IPR053064">
    <property type="entry name" value="Ankyrin-MYND_domain-protein"/>
</dbReference>
<dbReference type="PANTHER" id="PTHR15897:SF2">
    <property type="entry name" value="ANKYRIN REPEAT AND MYND DOMAIN-CONTAINING PROTEIN 1"/>
    <property type="match status" value="1"/>
</dbReference>
<dbReference type="Proteomes" id="UP000748531">
    <property type="component" value="Unassembled WGS sequence"/>
</dbReference>
<dbReference type="InterPro" id="IPR036770">
    <property type="entry name" value="Ankyrin_rpt-contain_sf"/>
</dbReference>
<gene>
    <name evidence="1" type="ORF">PHET_10097</name>
</gene>